<dbReference type="FunFam" id="2.40.340.10:FF:000003">
    <property type="entry name" value="Molybdopterin molybdenumtransferase"/>
    <property type="match status" value="1"/>
</dbReference>
<evidence type="ECO:0000313" key="16">
    <source>
        <dbReference type="Proteomes" id="UP000199698"/>
    </source>
</evidence>
<dbReference type="Gene3D" id="3.40.980.10">
    <property type="entry name" value="MoaB/Mog-like domain"/>
    <property type="match status" value="1"/>
</dbReference>
<dbReference type="SUPFAM" id="SSF63882">
    <property type="entry name" value="MoeA N-terminal region -like"/>
    <property type="match status" value="1"/>
</dbReference>
<dbReference type="InterPro" id="IPR036425">
    <property type="entry name" value="MoaB/Mog-like_dom_sf"/>
</dbReference>
<dbReference type="Gene3D" id="2.170.190.11">
    <property type="entry name" value="Molybdopterin biosynthesis moea protein, domain 3"/>
    <property type="match status" value="1"/>
</dbReference>
<comment type="pathway">
    <text evidence="3 13">Cofactor biosynthesis; molybdopterin biosynthesis.</text>
</comment>
<dbReference type="Gene3D" id="2.40.340.10">
    <property type="entry name" value="MoeA, C-terminal, domain IV"/>
    <property type="match status" value="1"/>
</dbReference>
<evidence type="ECO:0000256" key="3">
    <source>
        <dbReference type="ARBA" id="ARBA00005046"/>
    </source>
</evidence>
<dbReference type="InterPro" id="IPR036688">
    <property type="entry name" value="MoeA_C_domain_IV_sf"/>
</dbReference>
<dbReference type="NCBIfam" id="NF007960">
    <property type="entry name" value="PRK10680.1"/>
    <property type="match status" value="1"/>
</dbReference>
<keyword evidence="16" id="KW-1185">Reference proteome</keyword>
<comment type="catalytic activity">
    <reaction evidence="12">
        <text>adenylyl-molybdopterin + molybdate = Mo-molybdopterin + AMP + H(+)</text>
        <dbReference type="Rhea" id="RHEA:35047"/>
        <dbReference type="ChEBI" id="CHEBI:15378"/>
        <dbReference type="ChEBI" id="CHEBI:36264"/>
        <dbReference type="ChEBI" id="CHEBI:62727"/>
        <dbReference type="ChEBI" id="CHEBI:71302"/>
        <dbReference type="ChEBI" id="CHEBI:456215"/>
        <dbReference type="EC" id="2.10.1.1"/>
    </reaction>
</comment>
<keyword evidence="8 13" id="KW-0808">Transferase</keyword>
<evidence type="ECO:0000256" key="10">
    <source>
        <dbReference type="ARBA" id="ARBA00022842"/>
    </source>
</evidence>
<evidence type="ECO:0000256" key="7">
    <source>
        <dbReference type="ARBA" id="ARBA00022505"/>
    </source>
</evidence>
<dbReference type="CDD" id="cd00887">
    <property type="entry name" value="MoeA"/>
    <property type="match status" value="1"/>
</dbReference>
<dbReference type="RefSeq" id="WP_091123437.1">
    <property type="nucleotide sequence ID" value="NZ_FMBA01000023.1"/>
</dbReference>
<dbReference type="GO" id="GO:0005829">
    <property type="term" value="C:cytosol"/>
    <property type="evidence" value="ECO:0007669"/>
    <property type="project" value="TreeGrafter"/>
</dbReference>
<keyword evidence="10 13" id="KW-0460">Magnesium</keyword>
<keyword evidence="11 13" id="KW-0501">Molybdenum cofactor biosynthesis</keyword>
<dbReference type="GO" id="GO:0061599">
    <property type="term" value="F:molybdopterin molybdotransferase activity"/>
    <property type="evidence" value="ECO:0007669"/>
    <property type="project" value="UniProtKB-UniRule"/>
</dbReference>
<comment type="similarity">
    <text evidence="4 13">Belongs to the MoeA family.</text>
</comment>
<dbReference type="SUPFAM" id="SSF63867">
    <property type="entry name" value="MoeA C-terminal domain-like"/>
    <property type="match status" value="1"/>
</dbReference>
<evidence type="ECO:0000256" key="5">
    <source>
        <dbReference type="ARBA" id="ARBA00013269"/>
    </source>
</evidence>
<dbReference type="GO" id="GO:0006777">
    <property type="term" value="P:Mo-molybdopterin cofactor biosynthetic process"/>
    <property type="evidence" value="ECO:0007669"/>
    <property type="project" value="UniProtKB-UniRule"/>
</dbReference>
<dbReference type="EMBL" id="FMBA01000023">
    <property type="protein sequence ID" value="SCC09062.1"/>
    <property type="molecule type" value="Genomic_DNA"/>
</dbReference>
<dbReference type="AlphaFoldDB" id="A0A1C4BQS2"/>
<dbReference type="Pfam" id="PF03453">
    <property type="entry name" value="MoeA_N"/>
    <property type="match status" value="1"/>
</dbReference>
<dbReference type="NCBIfam" id="TIGR00177">
    <property type="entry name" value="molyb_syn"/>
    <property type="match status" value="1"/>
</dbReference>
<dbReference type="UniPathway" id="UPA00344"/>
<name>A0A1C4BQS2_9GAMM</name>
<dbReference type="SMART" id="SM00852">
    <property type="entry name" value="MoCF_biosynth"/>
    <property type="match status" value="1"/>
</dbReference>
<dbReference type="InterPro" id="IPR005110">
    <property type="entry name" value="MoeA_linker/N"/>
</dbReference>
<comment type="cofactor">
    <cofactor evidence="1 13">
        <name>Mg(2+)</name>
        <dbReference type="ChEBI" id="CHEBI:18420"/>
    </cofactor>
</comment>
<sequence length="408" mass="43997">MLLTFQQAKQQMLQSASTIKSLHSEKVTLFEALERITAEPVISPINVPSFDNSAMDGYAIRLADLKQSKLLPRAGAIFAGDDISNLHWSQGTCLRIMTGAPVPKDADAVVMQEQTEKSDLGIAFLSQVKAGDNIRRMGEDVKQDSIIINKGTKLTVPTLSTLATLGMSELVVFKKLKVAILSTGNELTPIGKPLSGNGAIYDSNRFTLKLLLSKLNCEIVDLGIIADDPNQIKQALISASSQADLVITSGGVSVGDADYTKTALKELGTINFWKMAIKPGKPFAFGKIGNALFCGLPGNPVSTLVTFYQLVQPLILVLSGLEYSSMDFSFKVKTATNLKKTVGRLDFQRGMLQINAQGELEVSPTGAQGSHITQSFNQANCFIVLEQERGNVAKGELVTVELFNALLK</sequence>
<dbReference type="Pfam" id="PF00994">
    <property type="entry name" value="MoCF_biosynth"/>
    <property type="match status" value="1"/>
</dbReference>
<evidence type="ECO:0000256" key="1">
    <source>
        <dbReference type="ARBA" id="ARBA00001946"/>
    </source>
</evidence>
<dbReference type="FunFam" id="3.40.980.10:FF:000004">
    <property type="entry name" value="Molybdopterin molybdenumtransferase"/>
    <property type="match status" value="1"/>
</dbReference>
<evidence type="ECO:0000313" key="15">
    <source>
        <dbReference type="EMBL" id="SCC09062.1"/>
    </source>
</evidence>
<dbReference type="Pfam" id="PF03454">
    <property type="entry name" value="MoeA_C"/>
    <property type="match status" value="1"/>
</dbReference>
<comment type="function">
    <text evidence="2 13">Catalyzes the insertion of molybdate into adenylated molybdopterin with the concomitant release of AMP.</text>
</comment>
<dbReference type="NCBIfam" id="NF045515">
    <property type="entry name" value="Glp_gephyrin"/>
    <property type="match status" value="1"/>
</dbReference>
<keyword evidence="9 13" id="KW-0479">Metal-binding</keyword>
<evidence type="ECO:0000256" key="11">
    <source>
        <dbReference type="ARBA" id="ARBA00023150"/>
    </source>
</evidence>
<accession>A0A1C4BQS2</accession>
<dbReference type="SUPFAM" id="SSF53218">
    <property type="entry name" value="Molybdenum cofactor biosynthesis proteins"/>
    <property type="match status" value="1"/>
</dbReference>
<organism evidence="15 16">
    <name type="scientific">Gilliamella intestini</name>
    <dbReference type="NCBI Taxonomy" id="1798183"/>
    <lineage>
        <taxon>Bacteria</taxon>
        <taxon>Pseudomonadati</taxon>
        <taxon>Pseudomonadota</taxon>
        <taxon>Gammaproteobacteria</taxon>
        <taxon>Orbales</taxon>
        <taxon>Orbaceae</taxon>
        <taxon>Gilliamella</taxon>
    </lineage>
</organism>
<gene>
    <name evidence="15" type="ORF">GA0061080_102326</name>
</gene>
<dbReference type="InterPro" id="IPR001453">
    <property type="entry name" value="MoaB/Mog_dom"/>
</dbReference>
<dbReference type="InterPro" id="IPR005111">
    <property type="entry name" value="MoeA_C_domain_IV"/>
</dbReference>
<keyword evidence="7 13" id="KW-0500">Molybdenum</keyword>
<evidence type="ECO:0000256" key="2">
    <source>
        <dbReference type="ARBA" id="ARBA00002901"/>
    </source>
</evidence>
<evidence type="ECO:0000256" key="12">
    <source>
        <dbReference type="ARBA" id="ARBA00047317"/>
    </source>
</evidence>
<dbReference type="PANTHER" id="PTHR10192">
    <property type="entry name" value="MOLYBDOPTERIN BIOSYNTHESIS PROTEIN"/>
    <property type="match status" value="1"/>
</dbReference>
<evidence type="ECO:0000256" key="4">
    <source>
        <dbReference type="ARBA" id="ARBA00010763"/>
    </source>
</evidence>
<proteinExistence type="inferred from homology"/>
<reference evidence="16" key="1">
    <citation type="submission" date="2016-08" db="EMBL/GenBank/DDBJ databases">
        <authorList>
            <person name="Varghese N."/>
            <person name="Submissions Spin"/>
        </authorList>
    </citation>
    <scope>NUCLEOTIDE SEQUENCE [LARGE SCALE GENOMIC DNA]</scope>
    <source>
        <strain evidence="16">R-53144</strain>
    </source>
</reference>
<dbReference type="OrthoDB" id="9804758at2"/>
<dbReference type="STRING" id="1798183.GA0061080_102326"/>
<dbReference type="Proteomes" id="UP000199698">
    <property type="component" value="Unassembled WGS sequence"/>
</dbReference>
<dbReference type="InterPro" id="IPR038987">
    <property type="entry name" value="MoeA-like"/>
</dbReference>
<dbReference type="GO" id="GO:0046872">
    <property type="term" value="F:metal ion binding"/>
    <property type="evidence" value="ECO:0007669"/>
    <property type="project" value="UniProtKB-UniRule"/>
</dbReference>
<evidence type="ECO:0000256" key="13">
    <source>
        <dbReference type="RuleBase" id="RU365090"/>
    </source>
</evidence>
<evidence type="ECO:0000256" key="8">
    <source>
        <dbReference type="ARBA" id="ARBA00022679"/>
    </source>
</evidence>
<dbReference type="EC" id="2.10.1.1" evidence="5 13"/>
<evidence type="ECO:0000259" key="14">
    <source>
        <dbReference type="SMART" id="SM00852"/>
    </source>
</evidence>
<evidence type="ECO:0000256" key="6">
    <source>
        <dbReference type="ARBA" id="ARBA00021108"/>
    </source>
</evidence>
<dbReference type="Gene3D" id="3.90.105.10">
    <property type="entry name" value="Molybdopterin biosynthesis moea protein, domain 2"/>
    <property type="match status" value="1"/>
</dbReference>
<protein>
    <recommendedName>
        <fullName evidence="6 13">Molybdopterin molybdenumtransferase</fullName>
        <ecNumber evidence="5 13">2.10.1.1</ecNumber>
    </recommendedName>
</protein>
<dbReference type="PANTHER" id="PTHR10192:SF5">
    <property type="entry name" value="GEPHYRIN"/>
    <property type="match status" value="1"/>
</dbReference>
<dbReference type="FunFam" id="2.170.190.11:FF:000001">
    <property type="entry name" value="Molybdopterin molybdenumtransferase"/>
    <property type="match status" value="1"/>
</dbReference>
<feature type="domain" description="MoaB/Mog" evidence="14">
    <location>
        <begin position="179"/>
        <end position="317"/>
    </location>
</feature>
<dbReference type="InterPro" id="IPR036135">
    <property type="entry name" value="MoeA_linker/N_sf"/>
</dbReference>
<evidence type="ECO:0000256" key="9">
    <source>
        <dbReference type="ARBA" id="ARBA00022723"/>
    </source>
</evidence>